<protein>
    <submittedName>
        <fullName evidence="2">Uncharacterized protein</fullName>
    </submittedName>
</protein>
<evidence type="ECO:0000313" key="2">
    <source>
        <dbReference type="EMBL" id="QLG51056.1"/>
    </source>
</evidence>
<accession>A0A7D5KFC6</accession>
<dbReference type="RefSeq" id="WP_179264194.1">
    <property type="nucleotide sequence ID" value="NZ_CP058601.1"/>
</dbReference>
<dbReference type="GeneID" id="56035743"/>
<keyword evidence="3" id="KW-1185">Reference proteome</keyword>
<name>A0A7D5KFC6_9EURY</name>
<proteinExistence type="predicted"/>
<dbReference type="OrthoDB" id="35385at2157"/>
<evidence type="ECO:0000313" key="3">
    <source>
        <dbReference type="Proteomes" id="UP000509241"/>
    </source>
</evidence>
<dbReference type="KEGG" id="haly:HYG82_20590"/>
<dbReference type="EMBL" id="CP058601">
    <property type="protein sequence ID" value="QLG51056.1"/>
    <property type="molecule type" value="Genomic_DNA"/>
</dbReference>
<dbReference type="AlphaFoldDB" id="A0A7D5KFC6"/>
<organism evidence="2 3">
    <name type="scientific">Natrinema halophilum</name>
    <dbReference type="NCBI Taxonomy" id="1699371"/>
    <lineage>
        <taxon>Archaea</taxon>
        <taxon>Methanobacteriati</taxon>
        <taxon>Methanobacteriota</taxon>
        <taxon>Stenosarchaea group</taxon>
        <taxon>Halobacteria</taxon>
        <taxon>Halobacteriales</taxon>
        <taxon>Natrialbaceae</taxon>
        <taxon>Natrinema</taxon>
    </lineage>
</organism>
<dbReference type="Proteomes" id="UP000509241">
    <property type="component" value="Chromosome"/>
</dbReference>
<gene>
    <name evidence="2" type="ORF">HYG82_20590</name>
</gene>
<sequence length="49" mass="5401">MAQILLFTQETCGACAMQREKSDGFEEAIEDPTQQSTGPTQRLVDIVRG</sequence>
<evidence type="ECO:0000256" key="1">
    <source>
        <dbReference type="SAM" id="MobiDB-lite"/>
    </source>
</evidence>
<reference evidence="2 3" key="1">
    <citation type="submission" date="2020-07" db="EMBL/GenBank/DDBJ databases">
        <authorList>
            <person name="Cui H."/>
        </authorList>
    </citation>
    <scope>NUCLEOTIDE SEQUENCE [LARGE SCALE GENOMIC DNA]</scope>
    <source>
        <strain evidence="2 3">YPL8</strain>
    </source>
</reference>
<feature type="region of interest" description="Disordered" evidence="1">
    <location>
        <begin position="26"/>
        <end position="49"/>
    </location>
</feature>